<dbReference type="EMBL" id="CATOUU010000967">
    <property type="protein sequence ID" value="CAI9963374.1"/>
    <property type="molecule type" value="Genomic_DNA"/>
</dbReference>
<evidence type="ECO:0000313" key="2">
    <source>
        <dbReference type="EMBL" id="CAL6008493.1"/>
    </source>
</evidence>
<accession>A0AA86QPG0</accession>
<dbReference type="AlphaFoldDB" id="A0AA86QPG0"/>
<dbReference type="SUPFAM" id="SSF50978">
    <property type="entry name" value="WD40 repeat-like"/>
    <property type="match status" value="1"/>
</dbReference>
<comment type="caution">
    <text evidence="1">The sequence shown here is derived from an EMBL/GenBank/DDBJ whole genome shotgun (WGS) entry which is preliminary data.</text>
</comment>
<reference evidence="2 3" key="2">
    <citation type="submission" date="2024-07" db="EMBL/GenBank/DDBJ databases">
        <authorList>
            <person name="Akdeniz Z."/>
        </authorList>
    </citation>
    <scope>NUCLEOTIDE SEQUENCE [LARGE SCALE GENOMIC DNA]</scope>
</reference>
<keyword evidence="3" id="KW-1185">Reference proteome</keyword>
<reference evidence="1" key="1">
    <citation type="submission" date="2023-06" db="EMBL/GenBank/DDBJ databases">
        <authorList>
            <person name="Kurt Z."/>
        </authorList>
    </citation>
    <scope>NUCLEOTIDE SEQUENCE</scope>
</reference>
<dbReference type="EMBL" id="CAXDID020000057">
    <property type="protein sequence ID" value="CAL6008493.1"/>
    <property type="molecule type" value="Genomic_DNA"/>
</dbReference>
<proteinExistence type="predicted"/>
<protein>
    <submittedName>
        <fullName evidence="1">Uncharacterized protein</fullName>
    </submittedName>
</protein>
<evidence type="ECO:0000313" key="1">
    <source>
        <dbReference type="EMBL" id="CAI9963374.1"/>
    </source>
</evidence>
<organism evidence="1">
    <name type="scientific">Hexamita inflata</name>
    <dbReference type="NCBI Taxonomy" id="28002"/>
    <lineage>
        <taxon>Eukaryota</taxon>
        <taxon>Metamonada</taxon>
        <taxon>Diplomonadida</taxon>
        <taxon>Hexamitidae</taxon>
        <taxon>Hexamitinae</taxon>
        <taxon>Hexamita</taxon>
    </lineage>
</organism>
<dbReference type="Proteomes" id="UP001642409">
    <property type="component" value="Unassembled WGS sequence"/>
</dbReference>
<dbReference type="InterPro" id="IPR036322">
    <property type="entry name" value="WD40_repeat_dom_sf"/>
</dbReference>
<sequence length="605" mass="70410">MDLQPASYIVQQVESIPACQQFQHHVLLTRFDGRIDILNTMQNMQITTSFFAPSLNLYKSVMVFIDGELNILTCSPQLPSQLLLFKPGFTHCVRTFALDFGQLVDIEAVGQFVYIAFSSGMVAEFELSTELQYKRSYNTQYKVNRIQLSAEKDIIVSAENHMVHLRDMKPVRELKHGQYIRSAVLTNDTYIVHDRSKITLYDQQLLNVFVYISQIQIQRIVLVNDFLAVLAGGLLKLFKVSEGKLTEMIKTQAQYTDLIGFILTESNLVSFNQVGQFFTLPHKFDITTIQKQFVMLNKSYLEQSENTICYLSQNGIDLVDVKDKKILVRMEMQNLFQNFQKIVKREQTTNKLNSNMIQDICTTQIDENNYLVIISEQYTAQTKFMLLNTTDNCCINLLKIENEEPKKIPACLKIQKLGDNTFCLIYDRFLVKVKVDLDADNIVEFLLKKDIGTKINYTNVQSTIMGSDMLVSCFTDSWYVMRIDEHLNVLQQIKQQQVNAINHFNEQVYVIANQMNVLNKNLEFQQEFAQINQVVSFYNEKIYTYKGVYQVKDNTLAIIQKEKHREYRFGYGGRWTFRFHENDAFGGYVYILTKINDHTKFDRIQ</sequence>
<name>A0AA86QPG0_9EUKA</name>
<evidence type="ECO:0000313" key="3">
    <source>
        <dbReference type="Proteomes" id="UP001642409"/>
    </source>
</evidence>
<gene>
    <name evidence="2" type="ORF">HINF_LOCUS21148</name>
    <name evidence="1" type="ORF">HINF_LOCUS51019</name>
</gene>